<evidence type="ECO:0000259" key="1">
    <source>
        <dbReference type="Pfam" id="PF06445"/>
    </source>
</evidence>
<protein>
    <submittedName>
        <fullName evidence="2">Transcriptional regulator YdeE</fullName>
    </submittedName>
</protein>
<dbReference type="RefSeq" id="WP_209869510.1">
    <property type="nucleotide sequence ID" value="NZ_JAGGLV010000002.1"/>
</dbReference>
<dbReference type="Pfam" id="PF06445">
    <property type="entry name" value="GyrI-like"/>
    <property type="match status" value="1"/>
</dbReference>
<dbReference type="InterPro" id="IPR029442">
    <property type="entry name" value="GyrI-like"/>
</dbReference>
<accession>A0ABS4NKL3</accession>
<keyword evidence="3" id="KW-1185">Reference proteome</keyword>
<organism evidence="2 3">
    <name type="scientific">Paenibacillus silagei</name>
    <dbReference type="NCBI Taxonomy" id="1670801"/>
    <lineage>
        <taxon>Bacteria</taxon>
        <taxon>Bacillati</taxon>
        <taxon>Bacillota</taxon>
        <taxon>Bacilli</taxon>
        <taxon>Bacillales</taxon>
        <taxon>Paenibacillaceae</taxon>
        <taxon>Paenibacillus</taxon>
    </lineage>
</organism>
<gene>
    <name evidence="2" type="ORF">J2Z70_000740</name>
</gene>
<dbReference type="InterPro" id="IPR011256">
    <property type="entry name" value="Reg_factor_effector_dom_sf"/>
</dbReference>
<proteinExistence type="predicted"/>
<dbReference type="EMBL" id="JAGGLV010000002">
    <property type="protein sequence ID" value="MBP2110600.1"/>
    <property type="molecule type" value="Genomic_DNA"/>
</dbReference>
<evidence type="ECO:0000313" key="2">
    <source>
        <dbReference type="EMBL" id="MBP2110600.1"/>
    </source>
</evidence>
<name>A0ABS4NKL3_9BACL</name>
<evidence type="ECO:0000313" key="3">
    <source>
        <dbReference type="Proteomes" id="UP000773462"/>
    </source>
</evidence>
<comment type="caution">
    <text evidence="2">The sequence shown here is derived from an EMBL/GenBank/DDBJ whole genome shotgun (WGS) entry which is preliminary data.</text>
</comment>
<reference evidence="2 3" key="1">
    <citation type="submission" date="2021-03" db="EMBL/GenBank/DDBJ databases">
        <title>Genomic Encyclopedia of Type Strains, Phase IV (KMG-IV): sequencing the most valuable type-strain genomes for metagenomic binning, comparative biology and taxonomic classification.</title>
        <authorList>
            <person name="Goeker M."/>
        </authorList>
    </citation>
    <scope>NUCLEOTIDE SEQUENCE [LARGE SCALE GENOMIC DNA]</scope>
    <source>
        <strain evidence="2 3">DSM 101953</strain>
    </source>
</reference>
<dbReference type="Gene3D" id="3.20.80.10">
    <property type="entry name" value="Regulatory factor, effector binding domain"/>
    <property type="match status" value="1"/>
</dbReference>
<dbReference type="SUPFAM" id="SSF55136">
    <property type="entry name" value="Probable bacterial effector-binding domain"/>
    <property type="match status" value="1"/>
</dbReference>
<dbReference type="Proteomes" id="UP000773462">
    <property type="component" value="Unassembled WGS sequence"/>
</dbReference>
<feature type="domain" description="GyrI-like small molecule binding" evidence="1">
    <location>
        <begin position="1"/>
        <end position="121"/>
    </location>
</feature>
<sequence>MEAKVITLPAFYVVGYQVEADVAAFESGLGKQTYQTLTAGRDQLLNKLNDHVILMQLYPLTPEFDPQADRFVHMLGYAVSHPDEIPLDMVSHAVPESRYVTYTHKGLESEISRSYDYLYNEIEMFIALK</sequence>